<dbReference type="EMBL" id="RPDH01000002">
    <property type="protein sequence ID" value="RPE08753.1"/>
    <property type="molecule type" value="Genomic_DNA"/>
</dbReference>
<dbReference type="InterPro" id="IPR025347">
    <property type="entry name" value="DUF4251"/>
</dbReference>
<keyword evidence="3" id="KW-1185">Reference proteome</keyword>
<dbReference type="Proteomes" id="UP000278351">
    <property type="component" value="Unassembled WGS sequence"/>
</dbReference>
<gene>
    <name evidence="2" type="ORF">EGT74_17110</name>
</gene>
<accession>A0A3N4PJ99</accession>
<keyword evidence="1" id="KW-0732">Signal</keyword>
<evidence type="ECO:0000256" key="1">
    <source>
        <dbReference type="SAM" id="SignalP"/>
    </source>
</evidence>
<proteinExistence type="predicted"/>
<dbReference type="AlphaFoldDB" id="A0A3N4PJ99"/>
<sequence>MRVLRTIPVLLLVLGGFLGASAQTKAQVKTSKSDKIRQLVQSRNYVFQAQSVFPMRGRTRQIGGEGYDVSVSKDTVNSYLPYFGRAYTAPLDPSKGGIQFLSKDFEYTEKPGKRGGWDITISPKDVRDVQQLFLSVSEDGYASLQVTSVNRQPISFNGIITEKRSRKKK</sequence>
<feature type="chain" id="PRO_5017977158" evidence="1">
    <location>
        <begin position="23"/>
        <end position="169"/>
    </location>
</feature>
<feature type="signal peptide" evidence="1">
    <location>
        <begin position="1"/>
        <end position="22"/>
    </location>
</feature>
<protein>
    <submittedName>
        <fullName evidence="2">DUF4251 domain-containing protein</fullName>
    </submittedName>
</protein>
<name>A0A3N4PJ99_9BACT</name>
<dbReference type="OrthoDB" id="1097715at2"/>
<dbReference type="Gene3D" id="2.40.128.410">
    <property type="match status" value="1"/>
</dbReference>
<dbReference type="Pfam" id="PF14059">
    <property type="entry name" value="DUF4251"/>
    <property type="match status" value="1"/>
</dbReference>
<reference evidence="2 3" key="1">
    <citation type="submission" date="2018-11" db="EMBL/GenBank/DDBJ databases">
        <title>Chitinophaga lutea sp.nov., isolate from arsenic contaminated soil.</title>
        <authorList>
            <person name="Zong Y."/>
        </authorList>
    </citation>
    <scope>NUCLEOTIDE SEQUENCE [LARGE SCALE GENOMIC DNA]</scope>
    <source>
        <strain evidence="2 3">ZY74</strain>
    </source>
</reference>
<evidence type="ECO:0000313" key="2">
    <source>
        <dbReference type="EMBL" id="RPE08753.1"/>
    </source>
</evidence>
<dbReference type="RefSeq" id="WP_123847748.1">
    <property type="nucleotide sequence ID" value="NZ_RPDH01000002.1"/>
</dbReference>
<comment type="caution">
    <text evidence="2">The sequence shown here is derived from an EMBL/GenBank/DDBJ whole genome shotgun (WGS) entry which is preliminary data.</text>
</comment>
<organism evidence="2 3">
    <name type="scientific">Chitinophaga lutea</name>
    <dbReference type="NCBI Taxonomy" id="2488634"/>
    <lineage>
        <taxon>Bacteria</taxon>
        <taxon>Pseudomonadati</taxon>
        <taxon>Bacteroidota</taxon>
        <taxon>Chitinophagia</taxon>
        <taxon>Chitinophagales</taxon>
        <taxon>Chitinophagaceae</taxon>
        <taxon>Chitinophaga</taxon>
    </lineage>
</organism>
<evidence type="ECO:0000313" key="3">
    <source>
        <dbReference type="Proteomes" id="UP000278351"/>
    </source>
</evidence>